<feature type="transmembrane region" description="Helical" evidence="7">
    <location>
        <begin position="358"/>
        <end position="376"/>
    </location>
</feature>
<dbReference type="GO" id="GO:0044874">
    <property type="term" value="P:lipoprotein localization to outer membrane"/>
    <property type="evidence" value="ECO:0007669"/>
    <property type="project" value="TreeGrafter"/>
</dbReference>
<dbReference type="InterPro" id="IPR051447">
    <property type="entry name" value="Lipoprotein-release_system"/>
</dbReference>
<sequence length="850" mass="88584">MLPLRTLLYFYRRRLRVHWMQELLAAVGIATGVALVFGVQVANTSITGSARQIVEGITGEATLQLSARDTTGFDREVLAAVKAAPGVERAAGVLEQRATVAYEGRRISVDLVGIDRDLPRLGGTGARSFQLGGLLLQRAIALPEAVGDVLELPALATGSPAAHVALGVRGRARSIEVAAVLGRESIGGLSGSTLAVVSLPYAQDLARLPGRLSRLFVVAEPGREQQARASLERIAADRLTVSSIDHETRLLEQATGPIDQSTGLFAAISAFVGVLFVFNAMLLTVPERRRFIADLRILGYRPGQIVQILLSQAAALGLAASAVGVVVGYLLSRTAAQHPPGYLALAFPIGLEPVIEPAAIVLALVGGVAAACLAAAQPLLDLRAGRAVDAVFGEHGEPGHAISRRTRVAMAYAGTLLIAAATVVALAAPSLTVVGVGLLALAVVLFVPAAFTAVLWLAERVALRGRFNMLLLAVRALRATTVRSLALAATGAVAVFGTVAIEGAHDNLLDGLYEDYAEYAGTADVWVSTPDDDLALQPFDADGMAAQVAGVDGVRAVREYRGGLLDLGDRRVWVIGRPPEDAMPVPRSQIVDGDPDAAMRRLRAGGWITVSRQLAETQEAGVGDLFALPTPTGTARFRIAATTTNLGWGAGAVVLNGDDHRARWPRESPTALEVDVEPGADPAAVAAAIDTALGPGSALQVQATADRMAHANALARDGLARLSQIALLLLIAAVLAMASAMGAGIWQRRATFAQLRIEGFRAAKLWRALLLETGIVLGTGCLTGALAGIYGHWLGNRWLELTTGYPAPFDVTAGQTVLTCVLVAAAALAVSAVPGYLVARTPARLGLDAT</sequence>
<evidence type="ECO:0000256" key="6">
    <source>
        <dbReference type="ARBA" id="ARBA00023136"/>
    </source>
</evidence>
<feature type="transmembrane region" description="Helical" evidence="7">
    <location>
        <begin position="409"/>
        <end position="428"/>
    </location>
</feature>
<evidence type="ECO:0000256" key="4">
    <source>
        <dbReference type="ARBA" id="ARBA00022692"/>
    </source>
</evidence>
<dbReference type="Pfam" id="PF02687">
    <property type="entry name" value="FtsX"/>
    <property type="match status" value="2"/>
</dbReference>
<gene>
    <name evidence="9" type="ORF">BDZ31_003436</name>
</gene>
<comment type="caution">
    <text evidence="9">The sequence shown here is derived from an EMBL/GenBank/DDBJ whole genome shotgun (WGS) entry which is preliminary data.</text>
</comment>
<feature type="transmembrane region" description="Helical" evidence="7">
    <location>
        <begin position="725"/>
        <end position="747"/>
    </location>
</feature>
<dbReference type="InterPro" id="IPR003838">
    <property type="entry name" value="ABC3_permease_C"/>
</dbReference>
<comment type="similarity">
    <text evidence="2">Belongs to the ABC-4 integral membrane protein family. LolC/E subfamily.</text>
</comment>
<keyword evidence="4 7" id="KW-0812">Transmembrane</keyword>
<keyword evidence="10" id="KW-1185">Reference proteome</keyword>
<name>A0A840IHP6_9ACTN</name>
<keyword evidence="5 7" id="KW-1133">Transmembrane helix</keyword>
<dbReference type="PANTHER" id="PTHR30489">
    <property type="entry name" value="LIPOPROTEIN-RELEASING SYSTEM TRANSMEMBRANE PROTEIN LOLE"/>
    <property type="match status" value="1"/>
</dbReference>
<feature type="transmembrane region" description="Helical" evidence="7">
    <location>
        <begin position="263"/>
        <end position="285"/>
    </location>
</feature>
<evidence type="ECO:0000313" key="9">
    <source>
        <dbReference type="EMBL" id="MBB4663835.1"/>
    </source>
</evidence>
<keyword evidence="6 7" id="KW-0472">Membrane</keyword>
<accession>A0A840IHP6</accession>
<feature type="transmembrane region" description="Helical" evidence="7">
    <location>
        <begin position="306"/>
        <end position="331"/>
    </location>
</feature>
<keyword evidence="3" id="KW-1003">Cell membrane</keyword>
<feature type="domain" description="ABC3 transporter permease C-terminal" evidence="8">
    <location>
        <begin position="725"/>
        <end position="842"/>
    </location>
</feature>
<feature type="transmembrane region" description="Helical" evidence="7">
    <location>
        <begin position="768"/>
        <end position="793"/>
    </location>
</feature>
<dbReference type="Proteomes" id="UP000585272">
    <property type="component" value="Unassembled WGS sequence"/>
</dbReference>
<proteinExistence type="inferred from homology"/>
<evidence type="ECO:0000256" key="1">
    <source>
        <dbReference type="ARBA" id="ARBA00004651"/>
    </source>
</evidence>
<organism evidence="9 10">
    <name type="scientific">Conexibacter arvalis</name>
    <dbReference type="NCBI Taxonomy" id="912552"/>
    <lineage>
        <taxon>Bacteria</taxon>
        <taxon>Bacillati</taxon>
        <taxon>Actinomycetota</taxon>
        <taxon>Thermoleophilia</taxon>
        <taxon>Solirubrobacterales</taxon>
        <taxon>Conexibacteraceae</taxon>
        <taxon>Conexibacter</taxon>
    </lineage>
</organism>
<feature type="transmembrane region" description="Helical" evidence="7">
    <location>
        <begin position="813"/>
        <end position="839"/>
    </location>
</feature>
<dbReference type="RefSeq" id="WP_183343559.1">
    <property type="nucleotide sequence ID" value="NZ_JACHNU010000005.1"/>
</dbReference>
<dbReference type="EMBL" id="JACHNU010000005">
    <property type="protein sequence ID" value="MBB4663835.1"/>
    <property type="molecule type" value="Genomic_DNA"/>
</dbReference>
<reference evidence="9 10" key="1">
    <citation type="submission" date="2020-08" db="EMBL/GenBank/DDBJ databases">
        <title>Genomic Encyclopedia of Archaeal and Bacterial Type Strains, Phase II (KMG-II): from individual species to whole genera.</title>
        <authorList>
            <person name="Goeker M."/>
        </authorList>
    </citation>
    <scope>NUCLEOTIDE SEQUENCE [LARGE SCALE GENOMIC DNA]</scope>
    <source>
        <strain evidence="9 10">DSM 23288</strain>
    </source>
</reference>
<evidence type="ECO:0000256" key="2">
    <source>
        <dbReference type="ARBA" id="ARBA00005236"/>
    </source>
</evidence>
<evidence type="ECO:0000256" key="3">
    <source>
        <dbReference type="ARBA" id="ARBA00022475"/>
    </source>
</evidence>
<feature type="transmembrane region" description="Helical" evidence="7">
    <location>
        <begin position="434"/>
        <end position="458"/>
    </location>
</feature>
<dbReference type="GO" id="GO:0098797">
    <property type="term" value="C:plasma membrane protein complex"/>
    <property type="evidence" value="ECO:0007669"/>
    <property type="project" value="TreeGrafter"/>
</dbReference>
<comment type="subcellular location">
    <subcellularLocation>
        <location evidence="1">Cell membrane</location>
        <topology evidence="1">Multi-pass membrane protein</topology>
    </subcellularLocation>
</comment>
<dbReference type="AlphaFoldDB" id="A0A840IHP6"/>
<feature type="transmembrane region" description="Helical" evidence="7">
    <location>
        <begin position="479"/>
        <end position="501"/>
    </location>
</feature>
<dbReference type="PANTHER" id="PTHR30489:SF0">
    <property type="entry name" value="LIPOPROTEIN-RELEASING SYSTEM TRANSMEMBRANE PROTEIN LOLE"/>
    <property type="match status" value="1"/>
</dbReference>
<feature type="domain" description="ABC3 transporter permease C-terminal" evidence="8">
    <location>
        <begin position="264"/>
        <end position="381"/>
    </location>
</feature>
<evidence type="ECO:0000313" key="10">
    <source>
        <dbReference type="Proteomes" id="UP000585272"/>
    </source>
</evidence>
<evidence type="ECO:0000256" key="5">
    <source>
        <dbReference type="ARBA" id="ARBA00022989"/>
    </source>
</evidence>
<evidence type="ECO:0000259" key="8">
    <source>
        <dbReference type="Pfam" id="PF02687"/>
    </source>
</evidence>
<protein>
    <submittedName>
        <fullName evidence="9">Putative ABC transport system permease protein</fullName>
    </submittedName>
</protein>
<evidence type="ECO:0000256" key="7">
    <source>
        <dbReference type="SAM" id="Phobius"/>
    </source>
</evidence>